<dbReference type="Proteomes" id="UP000198694">
    <property type="component" value="Unassembled WGS sequence"/>
</dbReference>
<protein>
    <submittedName>
        <fullName evidence="1">Type IV pilus assembly protein PilM</fullName>
    </submittedName>
</protein>
<dbReference type="InterPro" id="IPR050696">
    <property type="entry name" value="FtsA/MreB"/>
</dbReference>
<dbReference type="AlphaFoldDB" id="A0A1G9BNG9"/>
<dbReference type="InterPro" id="IPR043129">
    <property type="entry name" value="ATPase_NBD"/>
</dbReference>
<dbReference type="PANTHER" id="PTHR32432">
    <property type="entry name" value="CELL DIVISION PROTEIN FTSA-RELATED"/>
    <property type="match status" value="1"/>
</dbReference>
<dbReference type="Gene3D" id="3.30.1490.300">
    <property type="match status" value="1"/>
</dbReference>
<keyword evidence="2" id="KW-1185">Reference proteome</keyword>
<organism evidence="1 2">
    <name type="scientific">Sediminibacillus albus</name>
    <dbReference type="NCBI Taxonomy" id="407036"/>
    <lineage>
        <taxon>Bacteria</taxon>
        <taxon>Bacillati</taxon>
        <taxon>Bacillota</taxon>
        <taxon>Bacilli</taxon>
        <taxon>Bacillales</taxon>
        <taxon>Bacillaceae</taxon>
        <taxon>Sediminibacillus</taxon>
    </lineage>
</organism>
<accession>A0A1G9BNG9</accession>
<reference evidence="1 2" key="1">
    <citation type="submission" date="2016-10" db="EMBL/GenBank/DDBJ databases">
        <authorList>
            <person name="de Groot N.N."/>
        </authorList>
    </citation>
    <scope>NUCLEOTIDE SEQUENCE [LARGE SCALE GENOMIC DNA]</scope>
    <source>
        <strain evidence="1 2">CGMCC 1.6502</strain>
    </source>
</reference>
<dbReference type="EMBL" id="FNFL01000006">
    <property type="protein sequence ID" value="SDK40943.1"/>
    <property type="molecule type" value="Genomic_DNA"/>
</dbReference>
<dbReference type="Pfam" id="PF11104">
    <property type="entry name" value="PilM_2"/>
    <property type="match status" value="1"/>
</dbReference>
<dbReference type="PANTHER" id="PTHR32432:SF3">
    <property type="entry name" value="ETHANOLAMINE UTILIZATION PROTEIN EUTJ"/>
    <property type="match status" value="1"/>
</dbReference>
<dbReference type="OrthoDB" id="2690797at2"/>
<dbReference type="SUPFAM" id="SSF53067">
    <property type="entry name" value="Actin-like ATPase domain"/>
    <property type="match status" value="1"/>
</dbReference>
<dbReference type="STRING" id="407036.SAMN05216243_3039"/>
<dbReference type="RefSeq" id="WP_093215937.1">
    <property type="nucleotide sequence ID" value="NZ_FNFL01000006.1"/>
</dbReference>
<name>A0A1G9BNG9_9BACI</name>
<evidence type="ECO:0000313" key="1">
    <source>
        <dbReference type="EMBL" id="SDK40943.1"/>
    </source>
</evidence>
<proteinExistence type="predicted"/>
<dbReference type="InterPro" id="IPR005883">
    <property type="entry name" value="PilM"/>
</dbReference>
<dbReference type="Gene3D" id="3.30.420.40">
    <property type="match status" value="2"/>
</dbReference>
<evidence type="ECO:0000313" key="2">
    <source>
        <dbReference type="Proteomes" id="UP000198694"/>
    </source>
</evidence>
<gene>
    <name evidence="1" type="ORF">SAMN05216243_3039</name>
</gene>
<sequence length="318" mass="36827">MLNNRKKQVNLIIKDQVIRYMVNSQSTIEGMADYGEVFLEDGVIADGKIIDKEVFLEKLHQLVNEKKWKNWPLSFCVPDSSVTIREHLVPKQLKKEEIKSYINMELQDSIRLPFNDPVIDFVITGEEGSQSKILLFAYPRERISDFLQLFGKAGLKPLVADLSSLCLYRLYFQLGLASDKEHLLLIQWGKDSIVLTAFYQKKPVFTRQVKSLLPSANWAYSPEENDLAWQGNQEEIGQSLEEQMVMAERFMDFYQYSVMDGEQQITKVLLTGDFPYLNRVEEFMKENYHIPVQLINELEDKIPVPGKYADVLGLSIKK</sequence>